<dbReference type="AlphaFoldDB" id="A0A0F5JBS5"/>
<gene>
    <name evidence="7" type="ORF">HMPREF1536_02666</name>
</gene>
<proteinExistence type="inferred from homology"/>
<evidence type="ECO:0000259" key="5">
    <source>
        <dbReference type="Pfam" id="PF04542"/>
    </source>
</evidence>
<feature type="domain" description="RNA polymerase sigma-70 region 2" evidence="5">
    <location>
        <begin position="21"/>
        <end position="89"/>
    </location>
</feature>
<dbReference type="PANTHER" id="PTHR43133:SF46">
    <property type="entry name" value="RNA POLYMERASE SIGMA-70 FACTOR ECF SUBFAMILY"/>
    <property type="match status" value="1"/>
</dbReference>
<evidence type="ECO:0000256" key="4">
    <source>
        <dbReference type="ARBA" id="ARBA00023163"/>
    </source>
</evidence>
<evidence type="ECO:0000256" key="3">
    <source>
        <dbReference type="ARBA" id="ARBA00023082"/>
    </source>
</evidence>
<evidence type="ECO:0000313" key="8">
    <source>
        <dbReference type="Proteomes" id="UP000033035"/>
    </source>
</evidence>
<dbReference type="RefSeq" id="WP_028729759.1">
    <property type="nucleotide sequence ID" value="NZ_KE386764.1"/>
</dbReference>
<dbReference type="SUPFAM" id="SSF88659">
    <property type="entry name" value="Sigma3 and sigma4 domains of RNA polymerase sigma factors"/>
    <property type="match status" value="1"/>
</dbReference>
<keyword evidence="4" id="KW-0804">Transcription</keyword>
<dbReference type="InterPro" id="IPR013325">
    <property type="entry name" value="RNA_pol_sigma_r2"/>
</dbReference>
<feature type="domain" description="RNA polymerase sigma factor 70 region 4 type 2" evidence="6">
    <location>
        <begin position="119"/>
        <end position="169"/>
    </location>
</feature>
<dbReference type="Proteomes" id="UP000033035">
    <property type="component" value="Unassembled WGS sequence"/>
</dbReference>
<dbReference type="EMBL" id="AQHW01000015">
    <property type="protein sequence ID" value="KKB55209.1"/>
    <property type="molecule type" value="Genomic_DNA"/>
</dbReference>
<dbReference type="InterPro" id="IPR007627">
    <property type="entry name" value="RNA_pol_sigma70_r2"/>
</dbReference>
<dbReference type="SUPFAM" id="SSF88946">
    <property type="entry name" value="Sigma2 domain of RNA polymerase sigma factors"/>
    <property type="match status" value="1"/>
</dbReference>
<keyword evidence="8" id="KW-1185">Reference proteome</keyword>
<keyword evidence="2" id="KW-0805">Transcription regulation</keyword>
<dbReference type="GO" id="GO:0003677">
    <property type="term" value="F:DNA binding"/>
    <property type="evidence" value="ECO:0007669"/>
    <property type="project" value="InterPro"/>
</dbReference>
<dbReference type="PANTHER" id="PTHR43133">
    <property type="entry name" value="RNA POLYMERASE ECF-TYPE SIGMA FACTO"/>
    <property type="match status" value="1"/>
</dbReference>
<reference evidence="7 8" key="1">
    <citation type="submission" date="2013-04" db="EMBL/GenBank/DDBJ databases">
        <title>The Genome Sequence of Parabacteroides gordonii DSM 23371.</title>
        <authorList>
            <consortium name="The Broad Institute Genomics Platform"/>
            <person name="Earl A."/>
            <person name="Ward D."/>
            <person name="Feldgarden M."/>
            <person name="Gevers D."/>
            <person name="Martens E."/>
            <person name="Sakamoto M."/>
            <person name="Benno Y."/>
            <person name="Suzuki N."/>
            <person name="Matsunaga N."/>
            <person name="Koshihara K."/>
            <person name="Seki M."/>
            <person name="Komiya H."/>
            <person name="Walker B."/>
            <person name="Young S."/>
            <person name="Zeng Q."/>
            <person name="Gargeya S."/>
            <person name="Fitzgerald M."/>
            <person name="Haas B."/>
            <person name="Abouelleil A."/>
            <person name="Allen A.W."/>
            <person name="Alvarado L."/>
            <person name="Arachchi H.M."/>
            <person name="Berlin A.M."/>
            <person name="Chapman S.B."/>
            <person name="Gainer-Dewar J."/>
            <person name="Goldberg J."/>
            <person name="Griggs A."/>
            <person name="Gujja S."/>
            <person name="Hansen M."/>
            <person name="Howarth C."/>
            <person name="Imamovic A."/>
            <person name="Ireland A."/>
            <person name="Larimer J."/>
            <person name="McCowan C."/>
            <person name="Murphy C."/>
            <person name="Pearson M."/>
            <person name="Poon T.W."/>
            <person name="Priest M."/>
            <person name="Roberts A."/>
            <person name="Saif S."/>
            <person name="Shea T."/>
            <person name="Sisk P."/>
            <person name="Sykes S."/>
            <person name="Wortman J."/>
            <person name="Nusbaum C."/>
            <person name="Birren B."/>
        </authorList>
    </citation>
    <scope>NUCLEOTIDE SEQUENCE [LARGE SCALE GENOMIC DNA]</scope>
    <source>
        <strain evidence="7 8">MS-1</strain>
    </source>
</reference>
<dbReference type="Pfam" id="PF04542">
    <property type="entry name" value="Sigma70_r2"/>
    <property type="match status" value="1"/>
</dbReference>
<dbReference type="InterPro" id="IPR013249">
    <property type="entry name" value="RNA_pol_sigma70_r4_t2"/>
</dbReference>
<comment type="caution">
    <text evidence="7">The sequence shown here is derived from an EMBL/GenBank/DDBJ whole genome shotgun (WGS) entry which is preliminary data.</text>
</comment>
<dbReference type="GO" id="GO:0006352">
    <property type="term" value="P:DNA-templated transcription initiation"/>
    <property type="evidence" value="ECO:0007669"/>
    <property type="project" value="InterPro"/>
</dbReference>
<evidence type="ECO:0000256" key="1">
    <source>
        <dbReference type="ARBA" id="ARBA00010641"/>
    </source>
</evidence>
<dbReference type="InterPro" id="IPR036388">
    <property type="entry name" value="WH-like_DNA-bd_sf"/>
</dbReference>
<organism evidence="7 8">
    <name type="scientific">Parabacteroides gordonii MS-1 = DSM 23371</name>
    <dbReference type="NCBI Taxonomy" id="1203610"/>
    <lineage>
        <taxon>Bacteria</taxon>
        <taxon>Pseudomonadati</taxon>
        <taxon>Bacteroidota</taxon>
        <taxon>Bacteroidia</taxon>
        <taxon>Bacteroidales</taxon>
        <taxon>Tannerellaceae</taxon>
        <taxon>Parabacteroides</taxon>
    </lineage>
</organism>
<accession>A0A0F5JBS5</accession>
<dbReference type="InterPro" id="IPR039425">
    <property type="entry name" value="RNA_pol_sigma-70-like"/>
</dbReference>
<dbReference type="InterPro" id="IPR014284">
    <property type="entry name" value="RNA_pol_sigma-70_dom"/>
</dbReference>
<dbReference type="NCBIfam" id="TIGR02937">
    <property type="entry name" value="sigma70-ECF"/>
    <property type="match status" value="1"/>
</dbReference>
<evidence type="ECO:0000256" key="2">
    <source>
        <dbReference type="ARBA" id="ARBA00023015"/>
    </source>
</evidence>
<dbReference type="GO" id="GO:0016987">
    <property type="term" value="F:sigma factor activity"/>
    <property type="evidence" value="ECO:0007669"/>
    <property type="project" value="UniProtKB-KW"/>
</dbReference>
<evidence type="ECO:0000313" key="7">
    <source>
        <dbReference type="EMBL" id="KKB55209.1"/>
    </source>
</evidence>
<keyword evidence="3" id="KW-0731">Sigma factor</keyword>
<sequence>MGEEELIRQCMRGANAARKELYDTYAKQMLSICYRYTGGMDVAYDLLHDGFLKVFSSCSGFTYRGEGSLKAWMSRIFVNTALEYLRKKDVLKQIVPLDMIAETEEDPPEEIEQIPTSVLMQFVQELPTGYRTVFNLYTFEERSHKEIAELLHINERSSSSQLCRAKAMLVKKVNDYIQKEAGR</sequence>
<name>A0A0F5JBS5_9BACT</name>
<dbReference type="HOGENOM" id="CLU_047691_3_2_10"/>
<evidence type="ECO:0000259" key="6">
    <source>
        <dbReference type="Pfam" id="PF08281"/>
    </source>
</evidence>
<dbReference type="Gene3D" id="1.10.1740.10">
    <property type="match status" value="1"/>
</dbReference>
<dbReference type="PATRIC" id="fig|1203610.3.peg.2734"/>
<comment type="similarity">
    <text evidence="1">Belongs to the sigma-70 factor family. ECF subfamily.</text>
</comment>
<dbReference type="InterPro" id="IPR013324">
    <property type="entry name" value="RNA_pol_sigma_r3/r4-like"/>
</dbReference>
<dbReference type="STRING" id="1203610.HMPREF1536_02666"/>
<protein>
    <submittedName>
        <fullName evidence="7">Sigma-70 family RNA polymerase sigma factor</fullName>
    </submittedName>
</protein>
<dbReference type="Gene3D" id="1.10.10.10">
    <property type="entry name" value="Winged helix-like DNA-binding domain superfamily/Winged helix DNA-binding domain"/>
    <property type="match status" value="1"/>
</dbReference>
<dbReference type="Pfam" id="PF08281">
    <property type="entry name" value="Sigma70_r4_2"/>
    <property type="match status" value="1"/>
</dbReference>